<gene>
    <name evidence="3" type="ORF">HMPREF9455_02974</name>
</gene>
<dbReference type="AlphaFoldDB" id="F5J0V7"/>
<reference evidence="3 4" key="1">
    <citation type="submission" date="2011-04" db="EMBL/GenBank/DDBJ databases">
        <title>The Genome Sequence of Dysgonomonas gadei ATCC BAA-286.</title>
        <authorList>
            <consortium name="The Broad Institute Genome Sequencing Platform"/>
            <person name="Earl A."/>
            <person name="Ward D."/>
            <person name="Feldgarden M."/>
            <person name="Gevers D."/>
            <person name="Pudlo N."/>
            <person name="Martens E."/>
            <person name="Allen-Vercoe E."/>
            <person name="Young S.K."/>
            <person name="Zeng Q."/>
            <person name="Gargeya S."/>
            <person name="Fitzgerald M."/>
            <person name="Haas B."/>
            <person name="Abouelleil A."/>
            <person name="Alvarado L."/>
            <person name="Arachchi H.M."/>
            <person name="Berlin A."/>
            <person name="Brown A."/>
            <person name="Chapman S.B."/>
            <person name="Chen Z."/>
            <person name="Dunbar C."/>
            <person name="Freedman E."/>
            <person name="Gearin G."/>
            <person name="Gellesch M."/>
            <person name="Goldberg J."/>
            <person name="Griggs A."/>
            <person name="Gujja S."/>
            <person name="Heiman D."/>
            <person name="Howarth C."/>
            <person name="Larson L."/>
            <person name="Lui A."/>
            <person name="MacDonald P.J.P."/>
            <person name="Mehta T."/>
            <person name="Montmayeur A."/>
            <person name="Murphy C."/>
            <person name="Neiman D."/>
            <person name="Pearson M."/>
            <person name="Priest M."/>
            <person name="Roberts A."/>
            <person name="Saif S."/>
            <person name="Shea T."/>
            <person name="Shenoy N."/>
            <person name="Sisk P."/>
            <person name="Stolte C."/>
            <person name="Sykes S."/>
            <person name="Yandava C."/>
            <person name="Wortman J."/>
            <person name="Nusbaum C."/>
            <person name="Birren B."/>
        </authorList>
    </citation>
    <scope>NUCLEOTIDE SEQUENCE [LARGE SCALE GENOMIC DNA]</scope>
    <source>
        <strain evidence="3 4">ATCC BAA-286</strain>
    </source>
</reference>
<evidence type="ECO:0000313" key="4">
    <source>
        <dbReference type="Proteomes" id="UP000004913"/>
    </source>
</evidence>
<dbReference type="InterPro" id="IPR011010">
    <property type="entry name" value="DNA_brk_join_enz"/>
</dbReference>
<dbReference type="STRING" id="742766.HMPREF9455_02974"/>
<dbReference type="GO" id="GO:0015074">
    <property type="term" value="P:DNA integration"/>
    <property type="evidence" value="ECO:0007669"/>
    <property type="project" value="InterPro"/>
</dbReference>
<dbReference type="HOGENOM" id="CLU_2496326_0_0_10"/>
<dbReference type="SUPFAM" id="SSF56349">
    <property type="entry name" value="DNA breaking-rejoining enzymes"/>
    <property type="match status" value="1"/>
</dbReference>
<dbReference type="Gene3D" id="1.10.443.10">
    <property type="entry name" value="Intergrase catalytic core"/>
    <property type="match status" value="1"/>
</dbReference>
<sequence length="92" mass="10560">MNPKSLTTFRVCFYGKKFGTLFTISQGVPIETGSKMMGHTNIKTTRIYAKITKEKTSQDMEALSHKLKSLEKQMIKQIQDNVIFYVNHTTNL</sequence>
<dbReference type="Proteomes" id="UP000004913">
    <property type="component" value="Unassembled WGS sequence"/>
</dbReference>
<accession>F5J0V7</accession>
<organism evidence="3 4">
    <name type="scientific">Dysgonomonas gadei ATCC BAA-286</name>
    <dbReference type="NCBI Taxonomy" id="742766"/>
    <lineage>
        <taxon>Bacteria</taxon>
        <taxon>Pseudomonadati</taxon>
        <taxon>Bacteroidota</taxon>
        <taxon>Bacteroidia</taxon>
        <taxon>Bacteroidales</taxon>
        <taxon>Dysgonomonadaceae</taxon>
        <taxon>Dysgonomonas</taxon>
    </lineage>
</organism>
<evidence type="ECO:0000313" key="3">
    <source>
        <dbReference type="EMBL" id="EGK00700.1"/>
    </source>
</evidence>
<keyword evidence="2" id="KW-0175">Coiled coil</keyword>
<evidence type="ECO:0008006" key="5">
    <source>
        <dbReference type="Google" id="ProtNLM"/>
    </source>
</evidence>
<dbReference type="InterPro" id="IPR013762">
    <property type="entry name" value="Integrase-like_cat_sf"/>
</dbReference>
<proteinExistence type="predicted"/>
<comment type="caution">
    <text evidence="3">The sequence shown here is derived from an EMBL/GenBank/DDBJ whole genome shotgun (WGS) entry which is preliminary data.</text>
</comment>
<keyword evidence="1" id="KW-0233">DNA recombination</keyword>
<evidence type="ECO:0000256" key="1">
    <source>
        <dbReference type="ARBA" id="ARBA00023172"/>
    </source>
</evidence>
<feature type="coiled-coil region" evidence="2">
    <location>
        <begin position="53"/>
        <end position="80"/>
    </location>
</feature>
<name>F5J0V7_9BACT</name>
<evidence type="ECO:0000256" key="2">
    <source>
        <dbReference type="SAM" id="Coils"/>
    </source>
</evidence>
<dbReference type="GO" id="GO:0003677">
    <property type="term" value="F:DNA binding"/>
    <property type="evidence" value="ECO:0007669"/>
    <property type="project" value="InterPro"/>
</dbReference>
<dbReference type="EMBL" id="ADLV01000035">
    <property type="protein sequence ID" value="EGK00700.1"/>
    <property type="molecule type" value="Genomic_DNA"/>
</dbReference>
<keyword evidence="4" id="KW-1185">Reference proteome</keyword>
<protein>
    <recommendedName>
        <fullName evidence="5">Tyr recombinase domain-containing protein</fullName>
    </recommendedName>
</protein>
<dbReference type="GO" id="GO:0006310">
    <property type="term" value="P:DNA recombination"/>
    <property type="evidence" value="ECO:0007669"/>
    <property type="project" value="UniProtKB-KW"/>
</dbReference>
<dbReference type="eggNOG" id="COG4974">
    <property type="taxonomic scope" value="Bacteria"/>
</dbReference>